<dbReference type="RefSeq" id="WP_057792406.1">
    <property type="nucleotide sequence ID" value="NZ_CAXIBE010000018.1"/>
</dbReference>
<evidence type="ECO:0000256" key="4">
    <source>
        <dbReference type="ARBA" id="ARBA00022989"/>
    </source>
</evidence>
<evidence type="ECO:0000256" key="1">
    <source>
        <dbReference type="ARBA" id="ARBA00004651"/>
    </source>
</evidence>
<dbReference type="Pfam" id="PF07690">
    <property type="entry name" value="MFS_1"/>
    <property type="match status" value="1"/>
</dbReference>
<feature type="transmembrane region" description="Helical" evidence="6">
    <location>
        <begin position="200"/>
        <end position="225"/>
    </location>
</feature>
<feature type="transmembrane region" description="Helical" evidence="6">
    <location>
        <begin position="324"/>
        <end position="344"/>
    </location>
</feature>
<feature type="transmembrane region" description="Helical" evidence="6">
    <location>
        <begin position="73"/>
        <end position="95"/>
    </location>
</feature>
<dbReference type="PANTHER" id="PTHR43124:SF3">
    <property type="entry name" value="CHLORAMPHENICOL EFFLUX PUMP RV0191"/>
    <property type="match status" value="1"/>
</dbReference>
<evidence type="ECO:0000256" key="5">
    <source>
        <dbReference type="ARBA" id="ARBA00023136"/>
    </source>
</evidence>
<evidence type="ECO:0000313" key="8">
    <source>
        <dbReference type="EMBL" id="AMJ73946.1"/>
    </source>
</evidence>
<dbReference type="KEGG" id="asq:AVL57_08105"/>
<gene>
    <name evidence="8" type="ORF">AVL57_08105</name>
    <name evidence="9" type="ORF">Q4527_18115</name>
</gene>
<feature type="transmembrane region" description="Helical" evidence="6">
    <location>
        <begin position="161"/>
        <end position="179"/>
    </location>
</feature>
<dbReference type="CDD" id="cd17473">
    <property type="entry name" value="MFS_arabinose_efflux_permease_like"/>
    <property type="match status" value="1"/>
</dbReference>
<feature type="transmembrane region" description="Helical" evidence="6">
    <location>
        <begin position="264"/>
        <end position="283"/>
    </location>
</feature>
<comment type="subcellular location">
    <subcellularLocation>
        <location evidence="1">Cell membrane</location>
        <topology evidence="1">Multi-pass membrane protein</topology>
    </subcellularLocation>
</comment>
<feature type="transmembrane region" description="Helical" evidence="6">
    <location>
        <begin position="9"/>
        <end position="29"/>
    </location>
</feature>
<evidence type="ECO:0000256" key="6">
    <source>
        <dbReference type="SAM" id="Phobius"/>
    </source>
</evidence>
<dbReference type="Proteomes" id="UP000056750">
    <property type="component" value="Chromosome"/>
</dbReference>
<keyword evidence="5 6" id="KW-0472">Membrane</keyword>
<sequence length="371" mass="39274">MQLSRFGEITLLVISMLTIMVGAVLAPGLNSIAPALGVSKFAPLLITLPALGAILFAAFFGKLIDSIGARKTLVIALWGYLLLGIGGIWVYGPLWVSIDRILLGGFAAGVMASGTAIISQWYHGKARLSVIAKQGMAIELGGVIILFLGGLLSEIDWRAPFLLYGLALVCLVLTAISIPRKEPETQPVTLSESGQINESLRSVLINAVLAMSLFFSMFITLPSHLGDLGYSEAETGYLLSFISLMAVLSALVMPHIVNAKSEKVTLFLAFISFAAAHAIFAIAESTSLLVVASLFAGTGFGFSIPLLNHATVERSSDTNMGRNLAWFAMAVFSGQFLTSALEFLPVTDSGVFTVCGAIAVLCSVYVMKTKA</sequence>
<proteinExistence type="predicted"/>
<evidence type="ECO:0000259" key="7">
    <source>
        <dbReference type="PROSITE" id="PS50850"/>
    </source>
</evidence>
<feature type="transmembrane region" description="Helical" evidence="6">
    <location>
        <begin position="350"/>
        <end position="367"/>
    </location>
</feature>
<feature type="transmembrane region" description="Helical" evidence="6">
    <location>
        <begin position="237"/>
        <end position="257"/>
    </location>
</feature>
<feature type="transmembrane region" description="Helical" evidence="6">
    <location>
        <begin position="135"/>
        <end position="155"/>
    </location>
</feature>
<accession>A0AAW7Z6Y8</accession>
<evidence type="ECO:0000313" key="11">
    <source>
        <dbReference type="Proteomes" id="UP001170717"/>
    </source>
</evidence>
<evidence type="ECO:0000313" key="10">
    <source>
        <dbReference type="Proteomes" id="UP000056750"/>
    </source>
</evidence>
<keyword evidence="10" id="KW-1185">Reference proteome</keyword>
<dbReference type="EMBL" id="JAUOQI010000018">
    <property type="protein sequence ID" value="MDO6579318.1"/>
    <property type="molecule type" value="Genomic_DNA"/>
</dbReference>
<dbReference type="GO" id="GO:0005886">
    <property type="term" value="C:plasma membrane"/>
    <property type="evidence" value="ECO:0007669"/>
    <property type="project" value="UniProtKB-SubCell"/>
</dbReference>
<evidence type="ECO:0000256" key="2">
    <source>
        <dbReference type="ARBA" id="ARBA00022475"/>
    </source>
</evidence>
<dbReference type="InterPro" id="IPR020846">
    <property type="entry name" value="MFS_dom"/>
</dbReference>
<evidence type="ECO:0000256" key="3">
    <source>
        <dbReference type="ARBA" id="ARBA00022692"/>
    </source>
</evidence>
<dbReference type="Gene3D" id="1.20.1250.20">
    <property type="entry name" value="MFS general substrate transporter like domains"/>
    <property type="match status" value="1"/>
</dbReference>
<dbReference type="SUPFAM" id="SSF103473">
    <property type="entry name" value="MFS general substrate transporter"/>
    <property type="match status" value="1"/>
</dbReference>
<dbReference type="InterPro" id="IPR011701">
    <property type="entry name" value="MFS"/>
</dbReference>
<keyword evidence="3 6" id="KW-0812">Transmembrane</keyword>
<dbReference type="InterPro" id="IPR050189">
    <property type="entry name" value="MFS_Efflux_Transporters"/>
</dbReference>
<keyword evidence="2" id="KW-1003">Cell membrane</keyword>
<feature type="domain" description="Major facilitator superfamily (MFS) profile" evidence="7">
    <location>
        <begin position="7"/>
        <end position="371"/>
    </location>
</feature>
<feature type="transmembrane region" description="Helical" evidence="6">
    <location>
        <begin position="101"/>
        <end position="123"/>
    </location>
</feature>
<dbReference type="InterPro" id="IPR036259">
    <property type="entry name" value="MFS_trans_sf"/>
</dbReference>
<feature type="transmembrane region" description="Helical" evidence="6">
    <location>
        <begin position="289"/>
        <end position="312"/>
    </location>
</feature>
<feature type="transmembrane region" description="Helical" evidence="6">
    <location>
        <begin position="41"/>
        <end position="61"/>
    </location>
</feature>
<evidence type="ECO:0000313" key="9">
    <source>
        <dbReference type="EMBL" id="MDO6579318.1"/>
    </source>
</evidence>
<organism evidence="9 11">
    <name type="scientific">Alteromonas stellipolaris</name>
    <dbReference type="NCBI Taxonomy" id="233316"/>
    <lineage>
        <taxon>Bacteria</taxon>
        <taxon>Pseudomonadati</taxon>
        <taxon>Pseudomonadota</taxon>
        <taxon>Gammaproteobacteria</taxon>
        <taxon>Alteromonadales</taxon>
        <taxon>Alteromonadaceae</taxon>
        <taxon>Alteromonas/Salinimonas group</taxon>
        <taxon>Alteromonas</taxon>
    </lineage>
</organism>
<keyword evidence="4 6" id="KW-1133">Transmembrane helix</keyword>
<reference evidence="9" key="2">
    <citation type="submission" date="2023-07" db="EMBL/GenBank/DDBJ databases">
        <title>Genome content predicts the carbon catabolic preferences of heterotrophic bacteria.</title>
        <authorList>
            <person name="Gralka M."/>
        </authorList>
    </citation>
    <scope>NUCLEOTIDE SEQUENCE</scope>
    <source>
        <strain evidence="9">F2M12</strain>
    </source>
</reference>
<dbReference type="Proteomes" id="UP001170717">
    <property type="component" value="Unassembled WGS sequence"/>
</dbReference>
<dbReference type="PROSITE" id="PS50850">
    <property type="entry name" value="MFS"/>
    <property type="match status" value="1"/>
</dbReference>
<dbReference type="EMBL" id="CP013926">
    <property type="protein sequence ID" value="AMJ73946.1"/>
    <property type="molecule type" value="Genomic_DNA"/>
</dbReference>
<protein>
    <submittedName>
        <fullName evidence="9">MFS transporter</fullName>
    </submittedName>
</protein>
<dbReference type="GO" id="GO:0022857">
    <property type="term" value="F:transmembrane transporter activity"/>
    <property type="evidence" value="ECO:0007669"/>
    <property type="project" value="InterPro"/>
</dbReference>
<dbReference type="PANTHER" id="PTHR43124">
    <property type="entry name" value="PURINE EFFLUX PUMP PBUE"/>
    <property type="match status" value="1"/>
</dbReference>
<reference evidence="8 10" key="1">
    <citation type="submission" date="2015-12" db="EMBL/GenBank/DDBJ databases">
        <title>Intraspecies pangenome expansion in the marine bacterium Alteromonas.</title>
        <authorList>
            <person name="Lopez-Perez M."/>
            <person name="Rodriguez-Valera F."/>
        </authorList>
    </citation>
    <scope>NUCLEOTIDE SEQUENCE [LARGE SCALE GENOMIC DNA]</scope>
    <source>
        <strain evidence="8 10">LMG 21861</strain>
    </source>
</reference>
<dbReference type="AlphaFoldDB" id="A0AAW7Z6Y8"/>
<name>A0AAW7Z6Y8_9ALTE</name>